<dbReference type="STRING" id="164328.H3H3Q9"/>
<dbReference type="InParanoid" id="H3H3Q9"/>
<dbReference type="GO" id="GO:0030042">
    <property type="term" value="P:actin filament depolymerization"/>
    <property type="evidence" value="ECO:0000318"/>
    <property type="project" value="GO_Central"/>
</dbReference>
<comment type="similarity">
    <text evidence="3">Belongs to the actin-binding proteins ADF family. Twinfilin subfamily.</text>
</comment>
<dbReference type="SUPFAM" id="SSF55753">
    <property type="entry name" value="Actin depolymerizing proteins"/>
    <property type="match status" value="2"/>
</dbReference>
<dbReference type="VEuPathDB" id="FungiDB:KRP23_10728"/>
<dbReference type="SMART" id="SM00102">
    <property type="entry name" value="ADF"/>
    <property type="match status" value="2"/>
</dbReference>
<dbReference type="CDD" id="cd11285">
    <property type="entry name" value="ADF_Twf-N_like"/>
    <property type="match status" value="1"/>
</dbReference>
<dbReference type="GO" id="GO:0051015">
    <property type="term" value="F:actin filament binding"/>
    <property type="evidence" value="ECO:0000318"/>
    <property type="project" value="GO_Central"/>
</dbReference>
<evidence type="ECO:0000256" key="3">
    <source>
        <dbReference type="ARBA" id="ARBA00009557"/>
    </source>
</evidence>
<keyword evidence="9" id="KW-0687">Ribonucleoprotein</keyword>
<protein>
    <recommendedName>
        <fullName evidence="12">ADF-H domain-containing protein</fullName>
    </recommendedName>
</protein>
<dbReference type="OMA" id="YLFKHTH"/>
<keyword evidence="14" id="KW-1185">Reference proteome</keyword>
<evidence type="ECO:0000259" key="12">
    <source>
        <dbReference type="PROSITE" id="PS51263"/>
    </source>
</evidence>
<dbReference type="GO" id="GO:0003785">
    <property type="term" value="F:actin monomer binding"/>
    <property type="evidence" value="ECO:0000318"/>
    <property type="project" value="GO_Central"/>
</dbReference>
<evidence type="ECO:0000313" key="14">
    <source>
        <dbReference type="Proteomes" id="UP000005238"/>
    </source>
</evidence>
<dbReference type="InterPro" id="IPR018130">
    <property type="entry name" value="Ribosomal_uS2_CS"/>
</dbReference>
<dbReference type="GO" id="GO:0051016">
    <property type="term" value="P:barbed-end actin filament capping"/>
    <property type="evidence" value="ECO:0000318"/>
    <property type="project" value="GO_Central"/>
</dbReference>
<evidence type="ECO:0000313" key="13">
    <source>
        <dbReference type="EnsemblProtists" id="Phyra85146"/>
    </source>
</evidence>
<evidence type="ECO:0000256" key="4">
    <source>
        <dbReference type="ARBA" id="ARBA00022490"/>
    </source>
</evidence>
<dbReference type="InterPro" id="IPR023591">
    <property type="entry name" value="Ribosomal_uS2_flav_dom_sf"/>
</dbReference>
<keyword evidence="4" id="KW-0963">Cytoplasm</keyword>
<dbReference type="GO" id="GO:0006412">
    <property type="term" value="P:translation"/>
    <property type="evidence" value="ECO:0007669"/>
    <property type="project" value="InterPro"/>
</dbReference>
<evidence type="ECO:0000256" key="2">
    <source>
        <dbReference type="ARBA" id="ARBA00006242"/>
    </source>
</evidence>
<reference evidence="13" key="2">
    <citation type="submission" date="2015-06" db="UniProtKB">
        <authorList>
            <consortium name="EnsemblProtists"/>
        </authorList>
    </citation>
    <scope>IDENTIFICATION</scope>
    <source>
        <strain evidence="13">Pr102</strain>
    </source>
</reference>
<name>H3H3Q9_PHYRM</name>
<keyword evidence="6" id="KW-0689">Ribosomal protein</keyword>
<feature type="domain" description="ADF-H" evidence="12">
    <location>
        <begin position="201"/>
        <end position="340"/>
    </location>
</feature>
<evidence type="ECO:0000256" key="10">
    <source>
        <dbReference type="ARBA" id="ARBA00038532"/>
    </source>
</evidence>
<dbReference type="GO" id="GO:0005737">
    <property type="term" value="C:cytoplasm"/>
    <property type="evidence" value="ECO:0000318"/>
    <property type="project" value="GO_Central"/>
</dbReference>
<feature type="domain" description="ADF-H" evidence="12">
    <location>
        <begin position="20"/>
        <end position="170"/>
    </location>
</feature>
<accession>H3H3Q9</accession>
<organism evidence="13 14">
    <name type="scientific">Phytophthora ramorum</name>
    <name type="common">Sudden oak death agent</name>
    <dbReference type="NCBI Taxonomy" id="164328"/>
    <lineage>
        <taxon>Eukaryota</taxon>
        <taxon>Sar</taxon>
        <taxon>Stramenopiles</taxon>
        <taxon>Oomycota</taxon>
        <taxon>Peronosporomycetes</taxon>
        <taxon>Peronosporales</taxon>
        <taxon>Peronosporaceae</taxon>
        <taxon>Phytophthora</taxon>
    </lineage>
</organism>
<comment type="similarity">
    <text evidence="2">Belongs to the universal ribosomal protein uS2 family.</text>
</comment>
<dbReference type="Pfam" id="PF00241">
    <property type="entry name" value="Cofilin_ADF"/>
    <property type="match status" value="2"/>
</dbReference>
<feature type="region of interest" description="Disordered" evidence="11">
    <location>
        <begin position="333"/>
        <end position="375"/>
    </location>
</feature>
<dbReference type="PROSITE" id="PS00962">
    <property type="entry name" value="RIBOSOMAL_S2_1"/>
    <property type="match status" value="1"/>
</dbReference>
<evidence type="ECO:0000256" key="6">
    <source>
        <dbReference type="ARBA" id="ARBA00022980"/>
    </source>
</evidence>
<keyword evidence="8" id="KW-0206">Cytoskeleton</keyword>
<dbReference type="VEuPathDB" id="FungiDB:KRP22_13534"/>
<reference evidence="14" key="1">
    <citation type="journal article" date="2006" name="Science">
        <title>Phytophthora genome sequences uncover evolutionary origins and mechanisms of pathogenesis.</title>
        <authorList>
            <person name="Tyler B.M."/>
            <person name="Tripathy S."/>
            <person name="Zhang X."/>
            <person name="Dehal P."/>
            <person name="Jiang R.H."/>
            <person name="Aerts A."/>
            <person name="Arredondo F.D."/>
            <person name="Baxter L."/>
            <person name="Bensasson D."/>
            <person name="Beynon J.L."/>
            <person name="Chapman J."/>
            <person name="Damasceno C.M."/>
            <person name="Dorrance A.E."/>
            <person name="Dou D."/>
            <person name="Dickerman A.W."/>
            <person name="Dubchak I.L."/>
            <person name="Garbelotto M."/>
            <person name="Gijzen M."/>
            <person name="Gordon S.G."/>
            <person name="Govers F."/>
            <person name="Grunwald N.J."/>
            <person name="Huang W."/>
            <person name="Ivors K.L."/>
            <person name="Jones R.W."/>
            <person name="Kamoun S."/>
            <person name="Krampis K."/>
            <person name="Lamour K.H."/>
            <person name="Lee M.K."/>
            <person name="McDonald W.H."/>
            <person name="Medina M."/>
            <person name="Meijer H.J."/>
            <person name="Nordberg E.K."/>
            <person name="Maclean D.J."/>
            <person name="Ospina-Giraldo M.D."/>
            <person name="Morris P.F."/>
            <person name="Phuntumart V."/>
            <person name="Putnam N.H."/>
            <person name="Rash S."/>
            <person name="Rose J.K."/>
            <person name="Sakihama Y."/>
            <person name="Salamov A.A."/>
            <person name="Savidor A."/>
            <person name="Scheuring C.F."/>
            <person name="Smith B.M."/>
            <person name="Sobral B.W."/>
            <person name="Terry A."/>
            <person name="Torto-Alalibo T.A."/>
            <person name="Win J."/>
            <person name="Xu Z."/>
            <person name="Zhang H."/>
            <person name="Grigoriev I.V."/>
            <person name="Rokhsar D.S."/>
            <person name="Boore J.L."/>
        </authorList>
    </citation>
    <scope>NUCLEOTIDE SEQUENCE [LARGE SCALE GENOMIC DNA]</scope>
    <source>
        <strain evidence="14">Pr102</strain>
    </source>
</reference>
<dbReference type="FunFam" id="3.40.50.10490:FF:000123">
    <property type="match status" value="1"/>
</dbReference>
<dbReference type="SUPFAM" id="SSF52313">
    <property type="entry name" value="Ribosomal protein S2"/>
    <property type="match status" value="1"/>
</dbReference>
<comment type="subunit">
    <text evidence="10">Interacts with G-actin; ADP-actin form.</text>
</comment>
<dbReference type="eggNOG" id="KOG0830">
    <property type="taxonomic scope" value="Eukaryota"/>
</dbReference>
<dbReference type="Proteomes" id="UP000005238">
    <property type="component" value="Unassembled WGS sequence"/>
</dbReference>
<dbReference type="InterPro" id="IPR001865">
    <property type="entry name" value="Ribosomal_uS2"/>
</dbReference>
<dbReference type="Gene3D" id="3.40.20.10">
    <property type="entry name" value="Severin"/>
    <property type="match status" value="2"/>
</dbReference>
<dbReference type="GO" id="GO:0005840">
    <property type="term" value="C:ribosome"/>
    <property type="evidence" value="ECO:0007669"/>
    <property type="project" value="UniProtKB-KW"/>
</dbReference>
<dbReference type="GO" id="GO:0005884">
    <property type="term" value="C:actin filament"/>
    <property type="evidence" value="ECO:0000318"/>
    <property type="project" value="GO_Central"/>
</dbReference>
<comment type="subcellular location">
    <subcellularLocation>
        <location evidence="1">Cytoplasm</location>
        <location evidence="1">Cytoskeleton</location>
    </subcellularLocation>
</comment>
<sequence>MATQREEDIKMMLAAQVHIGTRNADSKMADYIWRRRNDGIHIINVGQTWEKLMLAARVIVAVENPEDSFVLSGCGPVTPDPRADVAQLVASSLTAEQAAFVLLCPDTNVAALRWVLLAFVPEGVSVRDRMLYSSSRDSLKKQLGLNYFSGEFHATELSEVTWESFLEARKKQAADAPLSESERLLKEAAMLERDTNVKSSAMGVVPFEITQNVRDKLRLLQDNKFDWIAMKLSEDNESVEVVKSLESVELIDVPDTLDRRSPSFVAYRYRGPVASGATSALIFMYVCPEDSPVRLKMVYSTCKATVLSVANEELSIKFDYTIEINNPSSAAEDIRSVLAPPKTEDELKPREFARPAAPGGRGRGRGRGRGPPGAH</sequence>
<evidence type="ECO:0000256" key="8">
    <source>
        <dbReference type="ARBA" id="ARBA00023212"/>
    </source>
</evidence>
<dbReference type="InterPro" id="IPR002108">
    <property type="entry name" value="ADF-H"/>
</dbReference>
<evidence type="ECO:0000256" key="9">
    <source>
        <dbReference type="ARBA" id="ARBA00023274"/>
    </source>
</evidence>
<dbReference type="EnsemblProtists" id="Phyra85146">
    <property type="protein sequence ID" value="Phyra85146"/>
    <property type="gene ID" value="Phyra85146"/>
</dbReference>
<dbReference type="HOGENOM" id="CLU_031995_2_0_1"/>
<evidence type="ECO:0000256" key="11">
    <source>
        <dbReference type="SAM" id="MobiDB-lite"/>
    </source>
</evidence>
<keyword evidence="7" id="KW-0009">Actin-binding</keyword>
<dbReference type="InterPro" id="IPR028458">
    <property type="entry name" value="Twinfilin"/>
</dbReference>
<dbReference type="Pfam" id="PF00318">
    <property type="entry name" value="Ribosomal_S2"/>
    <property type="match status" value="1"/>
</dbReference>
<proteinExistence type="inferred from homology"/>
<dbReference type="EMBL" id="DS566142">
    <property type="status" value="NOT_ANNOTATED_CDS"/>
    <property type="molecule type" value="Genomic_DNA"/>
</dbReference>
<dbReference type="AlphaFoldDB" id="H3H3Q9"/>
<dbReference type="GO" id="GO:1990904">
    <property type="term" value="C:ribonucleoprotein complex"/>
    <property type="evidence" value="ECO:0007669"/>
    <property type="project" value="UniProtKB-KW"/>
</dbReference>
<dbReference type="PANTHER" id="PTHR13759:SF1">
    <property type="entry name" value="TWINFILIN"/>
    <property type="match status" value="1"/>
</dbReference>
<dbReference type="GO" id="GO:0003735">
    <property type="term" value="F:structural constituent of ribosome"/>
    <property type="evidence" value="ECO:0007669"/>
    <property type="project" value="InterPro"/>
</dbReference>
<dbReference type="Gene3D" id="3.40.50.10490">
    <property type="entry name" value="Glucose-6-phosphate isomerase like protein, domain 1"/>
    <property type="match status" value="1"/>
</dbReference>
<dbReference type="PROSITE" id="PS51263">
    <property type="entry name" value="ADF_H"/>
    <property type="match status" value="2"/>
</dbReference>
<keyword evidence="5" id="KW-0677">Repeat</keyword>
<dbReference type="InterPro" id="IPR029006">
    <property type="entry name" value="ADF-H/Gelsolin-like_dom_sf"/>
</dbReference>
<dbReference type="eggNOG" id="KOG1747">
    <property type="taxonomic scope" value="Eukaryota"/>
</dbReference>
<evidence type="ECO:0000256" key="7">
    <source>
        <dbReference type="ARBA" id="ARBA00023203"/>
    </source>
</evidence>
<feature type="compositionally biased region" description="Basic and acidic residues" evidence="11">
    <location>
        <begin position="342"/>
        <end position="353"/>
    </location>
</feature>
<evidence type="ECO:0000256" key="5">
    <source>
        <dbReference type="ARBA" id="ARBA00022737"/>
    </source>
</evidence>
<evidence type="ECO:0000256" key="1">
    <source>
        <dbReference type="ARBA" id="ARBA00004245"/>
    </source>
</evidence>
<dbReference type="PANTHER" id="PTHR13759">
    <property type="entry name" value="TWINFILIN"/>
    <property type="match status" value="1"/>
</dbReference>